<dbReference type="GO" id="GO:0016747">
    <property type="term" value="F:acyltransferase activity, transferring groups other than amino-acyl groups"/>
    <property type="evidence" value="ECO:0007669"/>
    <property type="project" value="InterPro"/>
</dbReference>
<reference evidence="3 4" key="1">
    <citation type="submission" date="2016-12" db="EMBL/GenBank/DDBJ databases">
        <title>The genomes of Aspergillus section Nigri reveals drivers in fungal speciation.</title>
        <authorList>
            <consortium name="DOE Joint Genome Institute"/>
            <person name="Vesth T.C."/>
            <person name="Nybo J."/>
            <person name="Theobald S."/>
            <person name="Brandl J."/>
            <person name="Frisvad J.C."/>
            <person name="Nielsen K.F."/>
            <person name="Lyhne E.K."/>
            <person name="Kogle M.E."/>
            <person name="Kuo A."/>
            <person name="Riley R."/>
            <person name="Clum A."/>
            <person name="Nolan M."/>
            <person name="Lipzen A."/>
            <person name="Salamov A."/>
            <person name="Henrissat B."/>
            <person name="Wiebenga A."/>
            <person name="De Vries R.P."/>
            <person name="Grigoriev I.V."/>
            <person name="Mortensen U.H."/>
            <person name="Andersen M.R."/>
            <person name="Baker S.E."/>
        </authorList>
    </citation>
    <scope>NUCLEOTIDE SEQUENCE [LARGE SCALE GENOMIC DNA]</scope>
    <source>
        <strain evidence="3 4">CBS 115572</strain>
    </source>
</reference>
<gene>
    <name evidence="3" type="ORF">BO94DRAFT_505560</name>
</gene>
<evidence type="ECO:0000256" key="1">
    <source>
        <dbReference type="SAM" id="Phobius"/>
    </source>
</evidence>
<dbReference type="InterPro" id="IPR002656">
    <property type="entry name" value="Acyl_transf_3_dom"/>
</dbReference>
<keyword evidence="1" id="KW-0472">Membrane</keyword>
<feature type="domain" description="Acyltransferase 3" evidence="2">
    <location>
        <begin position="13"/>
        <end position="364"/>
    </location>
</feature>
<dbReference type="STRING" id="1450535.A0A317XDH0"/>
<evidence type="ECO:0000313" key="3">
    <source>
        <dbReference type="EMBL" id="PWY96375.1"/>
    </source>
</evidence>
<dbReference type="AlphaFoldDB" id="A0A317XDH0"/>
<feature type="transmembrane region" description="Helical" evidence="1">
    <location>
        <begin position="393"/>
        <end position="414"/>
    </location>
</feature>
<feature type="transmembrane region" description="Helical" evidence="1">
    <location>
        <begin position="210"/>
        <end position="235"/>
    </location>
</feature>
<comment type="caution">
    <text evidence="3">The sequence shown here is derived from an EMBL/GenBank/DDBJ whole genome shotgun (WGS) entry which is preliminary data.</text>
</comment>
<keyword evidence="1" id="KW-1133">Transmembrane helix</keyword>
<feature type="transmembrane region" description="Helical" evidence="1">
    <location>
        <begin position="114"/>
        <end position="132"/>
    </location>
</feature>
<dbReference type="Pfam" id="PF01757">
    <property type="entry name" value="Acyl_transf_3"/>
    <property type="match status" value="1"/>
</dbReference>
<proteinExistence type="predicted"/>
<evidence type="ECO:0000313" key="4">
    <source>
        <dbReference type="Proteomes" id="UP000246702"/>
    </source>
</evidence>
<dbReference type="RefSeq" id="XP_025473136.1">
    <property type="nucleotide sequence ID" value="XM_025609549.1"/>
</dbReference>
<dbReference type="Proteomes" id="UP000246702">
    <property type="component" value="Unassembled WGS sequence"/>
</dbReference>
<feature type="transmembrane region" description="Helical" evidence="1">
    <location>
        <begin position="344"/>
        <end position="365"/>
    </location>
</feature>
<sequence>MRIDLRAPEDHIKFLDGLRGAGAVLVYWHHQQHWAHRPALAIYELAFGFHSRYHFITLPGVRILFNGGHYAAAVFFVISGYVLSTRPLDLITSQRQGALAAYLSGALFRRWTRLYLPLIATTFLYMTLWHVFGLQIRGAYPQDSWSQELRVWSREVKEFGFPFARLESPYLSYNSHLWSIPVEFKGSLVIYAVLLALSRSSRRARISCQLFLMLYFMYAVQDGWYLALFMSGMLLREIDVLENETHLYTIWNRPPTTAYILSAALCCSLYLGGVPHCPDMDCVQINPGWKLLSRLVPRVEVAYDPKWHFLLPAATLLIFSVRRVPRLRSIFEHRSFQWLGRISFGIYLIHGPVMFVFADTLYMIVGWRDRGPPLHPSLNGLANFFPLPSSGPLGLEIGFIVPQIILGCLTLGLAELVTRAVIRPSVEFASWLYLQTLATEKVE</sequence>
<keyword evidence="4" id="KW-1185">Reference proteome</keyword>
<organism evidence="3 4">
    <name type="scientific">Aspergillus sclerotioniger CBS 115572</name>
    <dbReference type="NCBI Taxonomy" id="1450535"/>
    <lineage>
        <taxon>Eukaryota</taxon>
        <taxon>Fungi</taxon>
        <taxon>Dikarya</taxon>
        <taxon>Ascomycota</taxon>
        <taxon>Pezizomycotina</taxon>
        <taxon>Eurotiomycetes</taxon>
        <taxon>Eurotiomycetidae</taxon>
        <taxon>Eurotiales</taxon>
        <taxon>Aspergillaceae</taxon>
        <taxon>Aspergillus</taxon>
        <taxon>Aspergillus subgen. Circumdati</taxon>
    </lineage>
</organism>
<dbReference type="PANTHER" id="PTHR23028">
    <property type="entry name" value="ACETYLTRANSFERASE"/>
    <property type="match status" value="1"/>
</dbReference>
<evidence type="ECO:0000259" key="2">
    <source>
        <dbReference type="Pfam" id="PF01757"/>
    </source>
</evidence>
<dbReference type="GeneID" id="37111692"/>
<feature type="transmembrane region" description="Helical" evidence="1">
    <location>
        <begin position="178"/>
        <end position="198"/>
    </location>
</feature>
<dbReference type="PANTHER" id="PTHR23028:SF125">
    <property type="entry name" value="ACYLTRANSFERASE"/>
    <property type="match status" value="1"/>
</dbReference>
<dbReference type="OrthoDB" id="5405781at2759"/>
<protein>
    <recommendedName>
        <fullName evidence="2">Acyltransferase 3 domain-containing protein</fullName>
    </recommendedName>
</protein>
<feature type="transmembrane region" description="Helical" evidence="1">
    <location>
        <begin position="63"/>
        <end position="83"/>
    </location>
</feature>
<dbReference type="InterPro" id="IPR050879">
    <property type="entry name" value="Acyltransferase_3"/>
</dbReference>
<dbReference type="EMBL" id="MSFK01000001">
    <property type="protein sequence ID" value="PWY96375.1"/>
    <property type="molecule type" value="Genomic_DNA"/>
</dbReference>
<name>A0A317XDH0_9EURO</name>
<keyword evidence="1" id="KW-0812">Transmembrane</keyword>
<accession>A0A317XDH0</accession>